<dbReference type="Pfam" id="PF13015">
    <property type="entry name" value="PRKCSH_1"/>
    <property type="match status" value="1"/>
</dbReference>
<evidence type="ECO:0000259" key="9">
    <source>
        <dbReference type="PROSITE" id="PS51914"/>
    </source>
</evidence>
<keyword evidence="12" id="KW-1185">Reference proteome</keyword>
<feature type="compositionally biased region" description="Low complexity" evidence="7">
    <location>
        <begin position="319"/>
        <end position="332"/>
    </location>
</feature>
<dbReference type="PROSITE" id="PS51914">
    <property type="entry name" value="MRH"/>
    <property type="match status" value="1"/>
</dbReference>
<dbReference type="InterPro" id="IPR002172">
    <property type="entry name" value="LDrepeatLR_classA_rpt"/>
</dbReference>
<dbReference type="InterPro" id="IPR036607">
    <property type="entry name" value="PRKCSH"/>
</dbReference>
<keyword evidence="6" id="KW-0175">Coiled coil</keyword>
<dbReference type="SUPFAM" id="SSF47473">
    <property type="entry name" value="EF-hand"/>
    <property type="match status" value="1"/>
</dbReference>
<evidence type="ECO:0000256" key="3">
    <source>
        <dbReference type="ARBA" id="ARBA00022824"/>
    </source>
</evidence>
<dbReference type="PANTHER" id="PTHR12630">
    <property type="entry name" value="N-LINKED OLIGOSACCHARIDE PROCESSING"/>
    <property type="match status" value="1"/>
</dbReference>
<dbReference type="GO" id="GO:0005509">
    <property type="term" value="F:calcium ion binding"/>
    <property type="evidence" value="ECO:0007669"/>
    <property type="project" value="InterPro"/>
</dbReference>
<dbReference type="Proteomes" id="UP000070412">
    <property type="component" value="Unassembled WGS sequence"/>
</dbReference>
<evidence type="ECO:0000256" key="1">
    <source>
        <dbReference type="ARBA" id="ARBA00022387"/>
    </source>
</evidence>
<reference evidence="12" key="1">
    <citation type="journal article" date="2020" name="PLoS Negl. Trop. Dis.">
        <title>High-quality nuclear genome for Sarcoptes scabiei-A critical resource for a neglected parasite.</title>
        <authorList>
            <person name="Korhonen P.K."/>
            <person name="Gasser R.B."/>
            <person name="Ma G."/>
            <person name="Wang T."/>
            <person name="Stroehlein A.J."/>
            <person name="Young N.D."/>
            <person name="Ang C.S."/>
            <person name="Fernando D.D."/>
            <person name="Lu H.C."/>
            <person name="Taylor S."/>
            <person name="Reynolds S.L."/>
            <person name="Mofiz E."/>
            <person name="Najaraj S.H."/>
            <person name="Gowda H."/>
            <person name="Madugundu A."/>
            <person name="Renuse S."/>
            <person name="Holt D."/>
            <person name="Pandey A."/>
            <person name="Papenfuss A.T."/>
            <person name="Fischer K."/>
        </authorList>
    </citation>
    <scope>NUCLEOTIDE SEQUENCE [LARGE SCALE GENOMIC DNA]</scope>
</reference>
<dbReference type="Gene3D" id="1.10.238.10">
    <property type="entry name" value="EF-hand"/>
    <property type="match status" value="1"/>
</dbReference>
<sequence>MKISLYNTILIPSLYLIIRITLDSLLLINATATTEVLRPRGVPLSKKSFYDPGKDFQCFDGSASIPFLWVNDDYCDCNDGSDEPGTSACSNGLFHCSNIGFVEKIIPSSRVNDGICDCCDASDEYNSSTKCINNCLQLGDQMRREQEEYLELLRQGNKIRQTYIELAKQKIEEAKKQVENLKADLAGSEEIKNGKLEMKNQAEQLEKEALEAHRLKEEELRNQRETEELKRKEIEESNRASVVFKKLDINQDGFVSIDEVKTISKFDRNHDGQIDDDEAKFYLNALDKVDSDQFLDQAWPLIKPIIDSINEFNEQSHKSASNDAASENANDSAEIDESLDENVEDDEHSNAEDESLDQEENENNYSAKPEQNANLPDANNMGDEFLSKLEYDESTKQIMDEARKARDEYNAAQSKCQDIQTKLREVEVLLETDFGPDGEYLALKDQCFELHENEYIYKLCPFESASQKSKDGGSETNLGRWGKWIGSEQNHYERFIMDGGVQCWNGPSRSVIVHVSCGSENQLTRASEPNRCEYSFDFKTPAACSINHSSGIDQKESFDSHHTEL</sequence>
<dbReference type="Gene3D" id="2.70.130.10">
    <property type="entry name" value="Mannose-6-phosphate receptor binding domain"/>
    <property type="match status" value="1"/>
</dbReference>
<dbReference type="CDD" id="cd00112">
    <property type="entry name" value="LDLa"/>
    <property type="match status" value="1"/>
</dbReference>
<feature type="compositionally biased region" description="Acidic residues" evidence="7">
    <location>
        <begin position="333"/>
        <end position="362"/>
    </location>
</feature>
<evidence type="ECO:0000256" key="4">
    <source>
        <dbReference type="ARBA" id="ARBA00022837"/>
    </source>
</evidence>
<evidence type="ECO:0000256" key="6">
    <source>
        <dbReference type="SAM" id="Coils"/>
    </source>
</evidence>
<dbReference type="GO" id="GO:0006491">
    <property type="term" value="P:N-glycan processing"/>
    <property type="evidence" value="ECO:0007669"/>
    <property type="project" value="TreeGrafter"/>
</dbReference>
<dbReference type="SUPFAM" id="SSF57424">
    <property type="entry name" value="LDL receptor-like module"/>
    <property type="match status" value="1"/>
</dbReference>
<gene>
    <name evidence="10" type="ORF">SSS_6592</name>
</gene>
<dbReference type="PROSITE" id="PS50222">
    <property type="entry name" value="EF_HAND_2"/>
    <property type="match status" value="1"/>
</dbReference>
<evidence type="ECO:0000256" key="2">
    <source>
        <dbReference type="ARBA" id="ARBA00022729"/>
    </source>
</evidence>
<dbReference type="InterPro" id="IPR011992">
    <property type="entry name" value="EF-hand-dom_pair"/>
</dbReference>
<protein>
    <recommendedName>
        <fullName evidence="1">Glucosidase 2 subunit beta</fullName>
    </recommendedName>
</protein>
<dbReference type="Gene3D" id="4.10.400.10">
    <property type="entry name" value="Low-density Lipoprotein Receptor"/>
    <property type="match status" value="1"/>
</dbReference>
<dbReference type="InterPro" id="IPR028146">
    <property type="entry name" value="PRKCSH_N"/>
</dbReference>
<dbReference type="EnsemblMetazoa" id="SSS_6592s_mrna">
    <property type="protein sequence ID" value="KAF7494759.1"/>
    <property type="gene ID" value="SSS_6592"/>
</dbReference>
<feature type="domain" description="EF-hand" evidence="8">
    <location>
        <begin position="235"/>
        <end position="270"/>
    </location>
</feature>
<feature type="coiled-coil region" evidence="6">
    <location>
        <begin position="164"/>
        <end position="237"/>
    </location>
</feature>
<evidence type="ECO:0000259" key="8">
    <source>
        <dbReference type="PROSITE" id="PS50222"/>
    </source>
</evidence>
<dbReference type="InterPro" id="IPR002048">
    <property type="entry name" value="EF_hand_dom"/>
</dbReference>
<keyword evidence="4" id="KW-0106">Calcium</keyword>
<proteinExistence type="predicted"/>
<reference evidence="11" key="3">
    <citation type="submission" date="2022-06" db="UniProtKB">
        <authorList>
            <consortium name="EnsemblMetazoa"/>
        </authorList>
    </citation>
    <scope>IDENTIFICATION</scope>
</reference>
<evidence type="ECO:0000313" key="11">
    <source>
        <dbReference type="EnsemblMetazoa" id="KAF7494759.1"/>
    </source>
</evidence>
<dbReference type="Pfam" id="PF12999">
    <property type="entry name" value="PRKCSH-like"/>
    <property type="match status" value="1"/>
</dbReference>
<dbReference type="GO" id="GO:0017177">
    <property type="term" value="C:glucosidase II complex"/>
    <property type="evidence" value="ECO:0007669"/>
    <property type="project" value="TreeGrafter"/>
</dbReference>
<dbReference type="InterPro" id="IPR036055">
    <property type="entry name" value="LDL_receptor-like_sf"/>
</dbReference>
<evidence type="ECO:0000256" key="7">
    <source>
        <dbReference type="SAM" id="MobiDB-lite"/>
    </source>
</evidence>
<keyword evidence="3" id="KW-0256">Endoplasmic reticulum</keyword>
<name>A0A834VGW9_SARSC</name>
<dbReference type="InterPro" id="IPR039794">
    <property type="entry name" value="Gtb1-like"/>
</dbReference>
<dbReference type="InterPro" id="IPR018247">
    <property type="entry name" value="EF_Hand_1_Ca_BS"/>
</dbReference>
<organism evidence="10">
    <name type="scientific">Sarcoptes scabiei</name>
    <name type="common">Itch mite</name>
    <name type="synonym">Acarus scabiei</name>
    <dbReference type="NCBI Taxonomy" id="52283"/>
    <lineage>
        <taxon>Eukaryota</taxon>
        <taxon>Metazoa</taxon>
        <taxon>Ecdysozoa</taxon>
        <taxon>Arthropoda</taxon>
        <taxon>Chelicerata</taxon>
        <taxon>Arachnida</taxon>
        <taxon>Acari</taxon>
        <taxon>Acariformes</taxon>
        <taxon>Sarcoptiformes</taxon>
        <taxon>Astigmata</taxon>
        <taxon>Psoroptidia</taxon>
        <taxon>Sarcoptoidea</taxon>
        <taxon>Sarcoptidae</taxon>
        <taxon>Sarcoptinae</taxon>
        <taxon>Sarcoptes</taxon>
    </lineage>
</organism>
<feature type="domain" description="MRH" evidence="9">
    <location>
        <begin position="445"/>
        <end position="546"/>
    </location>
</feature>
<dbReference type="InterPro" id="IPR009011">
    <property type="entry name" value="Man6P_isomerase_rcpt-bd_dom_sf"/>
</dbReference>
<evidence type="ECO:0000313" key="10">
    <source>
        <dbReference type="EMBL" id="KAF7494759.1"/>
    </source>
</evidence>
<feature type="compositionally biased region" description="Polar residues" evidence="7">
    <location>
        <begin position="363"/>
        <end position="374"/>
    </location>
</feature>
<dbReference type="PROSITE" id="PS00018">
    <property type="entry name" value="EF_HAND_1"/>
    <property type="match status" value="1"/>
</dbReference>
<evidence type="ECO:0000256" key="5">
    <source>
        <dbReference type="ARBA" id="ARBA00023157"/>
    </source>
</evidence>
<dbReference type="SUPFAM" id="SSF50911">
    <property type="entry name" value="Mannose 6-phosphate receptor domain"/>
    <property type="match status" value="1"/>
</dbReference>
<reference evidence="10" key="2">
    <citation type="submission" date="2020-01" db="EMBL/GenBank/DDBJ databases">
        <authorList>
            <person name="Korhonen P.K.K."/>
            <person name="Guangxu M.G."/>
            <person name="Wang T.W."/>
            <person name="Stroehlein A.J.S."/>
            <person name="Young N.D."/>
            <person name="Ang C.-S.A."/>
            <person name="Fernando D.W.F."/>
            <person name="Lu H.L."/>
            <person name="Taylor S.T."/>
            <person name="Ehtesham M.E.M."/>
            <person name="Najaraj S.H.N."/>
            <person name="Harsha G.H.G."/>
            <person name="Madugundu A.M."/>
            <person name="Renuse S.R."/>
            <person name="Holt D.H."/>
            <person name="Pandey A.P."/>
            <person name="Papenfuss A.P."/>
            <person name="Gasser R.B.G."/>
            <person name="Fischer K.F."/>
        </authorList>
    </citation>
    <scope>NUCLEOTIDE SEQUENCE</scope>
    <source>
        <strain evidence="10">SSS_KF_BRIS2020</strain>
    </source>
</reference>
<dbReference type="InterPro" id="IPR044865">
    <property type="entry name" value="MRH_dom"/>
</dbReference>
<feature type="region of interest" description="Disordered" evidence="7">
    <location>
        <begin position="314"/>
        <end position="382"/>
    </location>
</feature>
<accession>A0A834VGW9</accession>
<dbReference type="OrthoDB" id="28322at2759"/>
<dbReference type="EMBL" id="WVUK01000052">
    <property type="protein sequence ID" value="KAF7494759.1"/>
    <property type="molecule type" value="Genomic_DNA"/>
</dbReference>
<dbReference type="AlphaFoldDB" id="A0A834VGW9"/>
<dbReference type="PANTHER" id="PTHR12630:SF1">
    <property type="entry name" value="GLUCOSIDASE 2 SUBUNIT BETA"/>
    <property type="match status" value="1"/>
</dbReference>
<keyword evidence="2" id="KW-0732">Signal</keyword>
<evidence type="ECO:0000313" key="12">
    <source>
        <dbReference type="Proteomes" id="UP000070412"/>
    </source>
</evidence>
<keyword evidence="5" id="KW-1015">Disulfide bond</keyword>
<feature type="coiled-coil region" evidence="6">
    <location>
        <begin position="395"/>
        <end position="422"/>
    </location>
</feature>